<dbReference type="EMBL" id="JBHSZV010000033">
    <property type="protein sequence ID" value="MFC7062782.1"/>
    <property type="molecule type" value="Genomic_DNA"/>
</dbReference>
<dbReference type="SUPFAM" id="SSF54285">
    <property type="entry name" value="MoaD/ThiS"/>
    <property type="match status" value="1"/>
</dbReference>
<dbReference type="RefSeq" id="WP_390217197.1">
    <property type="nucleotide sequence ID" value="NZ_JBHSZV010000033.1"/>
</dbReference>
<reference evidence="5" key="1">
    <citation type="journal article" date="2019" name="Int. J. Syst. Evol. Microbiol.">
        <title>The Global Catalogue of Microorganisms (GCM) 10K type strain sequencing project: providing services to taxonomists for standard genome sequencing and annotation.</title>
        <authorList>
            <consortium name="The Broad Institute Genomics Platform"/>
            <consortium name="The Broad Institute Genome Sequencing Center for Infectious Disease"/>
            <person name="Wu L."/>
            <person name="Ma J."/>
        </authorList>
    </citation>
    <scope>NUCLEOTIDE SEQUENCE [LARGE SCALE GENOMIC DNA]</scope>
    <source>
        <strain evidence="5">CGMCC 4.1621</strain>
    </source>
</reference>
<dbReference type="Proteomes" id="UP001596410">
    <property type="component" value="Unassembled WGS sequence"/>
</dbReference>
<gene>
    <name evidence="4" type="primary">moaD</name>
    <name evidence="4" type="ORF">ACFQIC_13135</name>
</gene>
<evidence type="ECO:0000313" key="5">
    <source>
        <dbReference type="Proteomes" id="UP001596410"/>
    </source>
</evidence>
<evidence type="ECO:0000256" key="1">
    <source>
        <dbReference type="ARBA" id="ARBA00022741"/>
    </source>
</evidence>
<name>A0ABW2ENH0_9BACI</name>
<dbReference type="InterPro" id="IPR044672">
    <property type="entry name" value="MOCS2A"/>
</dbReference>
<evidence type="ECO:0000313" key="4">
    <source>
        <dbReference type="EMBL" id="MFC7062782.1"/>
    </source>
</evidence>
<accession>A0ABW2ENH0</accession>
<dbReference type="CDD" id="cd00754">
    <property type="entry name" value="Ubl_MoaD"/>
    <property type="match status" value="1"/>
</dbReference>
<proteinExistence type="inferred from homology"/>
<dbReference type="Pfam" id="PF02597">
    <property type="entry name" value="ThiS"/>
    <property type="match status" value="1"/>
</dbReference>
<dbReference type="InterPro" id="IPR012675">
    <property type="entry name" value="Beta-grasp_dom_sf"/>
</dbReference>
<evidence type="ECO:0000256" key="2">
    <source>
        <dbReference type="ARBA" id="ARBA00024200"/>
    </source>
</evidence>
<dbReference type="InterPro" id="IPR003749">
    <property type="entry name" value="ThiS/MoaD-like"/>
</dbReference>
<dbReference type="PANTHER" id="PTHR33359">
    <property type="entry name" value="MOLYBDOPTERIN SYNTHASE SULFUR CARRIER SUBUNIT"/>
    <property type="match status" value="1"/>
</dbReference>
<comment type="caution">
    <text evidence="4">The sequence shown here is derived from an EMBL/GenBank/DDBJ whole genome shotgun (WGS) entry which is preliminary data.</text>
</comment>
<organism evidence="4 5">
    <name type="scientific">Halobacillus seohaensis</name>
    <dbReference type="NCBI Taxonomy" id="447421"/>
    <lineage>
        <taxon>Bacteria</taxon>
        <taxon>Bacillati</taxon>
        <taxon>Bacillota</taxon>
        <taxon>Bacilli</taxon>
        <taxon>Bacillales</taxon>
        <taxon>Bacillaceae</taxon>
        <taxon>Halobacillus</taxon>
    </lineage>
</organism>
<comment type="similarity">
    <text evidence="2">Belongs to the MoaD family.</text>
</comment>
<protein>
    <recommendedName>
        <fullName evidence="3">Molybdopterin synthase sulfur carrier subunit</fullName>
    </recommendedName>
</protein>
<keyword evidence="5" id="KW-1185">Reference proteome</keyword>
<dbReference type="InterPro" id="IPR016155">
    <property type="entry name" value="Mopterin_synth/thiamin_S_b"/>
</dbReference>
<dbReference type="Gene3D" id="3.10.20.30">
    <property type="match status" value="1"/>
</dbReference>
<dbReference type="PANTHER" id="PTHR33359:SF1">
    <property type="entry name" value="MOLYBDOPTERIN SYNTHASE SULFUR CARRIER SUBUNIT"/>
    <property type="match status" value="1"/>
</dbReference>
<sequence length="78" mass="8592">MLNKILFFAELQEKIGKESVEIDVTGKTVKQVKELMDSEHGLVKVHDAMTAINEEFATSDMVIEKDDVVAFIPPVSGG</sequence>
<keyword evidence="1" id="KW-0547">Nucleotide-binding</keyword>
<evidence type="ECO:0000256" key="3">
    <source>
        <dbReference type="ARBA" id="ARBA00024247"/>
    </source>
</evidence>
<dbReference type="NCBIfam" id="TIGR01682">
    <property type="entry name" value="moaD"/>
    <property type="match status" value="1"/>
</dbReference>